<sequence>MSRLLKSHKKIYNNYQEFEKTKNPQFLLKNIEEFERISSEENIPRILQKSTIPNLDTYSKILILVAQSYIDYAFITKEQFSLKEKEAQEYLSKAKKCYQFFINTVAKIPPFSLGELTSTNTEVIFYSHKIDFFKAKMRLSFVKNSMQGNYSAEKISSALKEIIETYDAFEQMLLQKYRHHSYGIFGINDALFTSIKEGRDEAENLLSAIKPAKRVLEEKSPSSSKPKHTVKRRRVKEKQKQEETTEIQESTETADFSNNFSPVIIDPPIVSPGELVSVAREEESGLSVLSTAAMSFFLPVKESHLPEKPQTPPPAPSKSLLSTFWTPPPNANSDSQQCWSKINDWSRHYFLSLNKNVSEQEKIALTLEKFAQTLLLAALELQQKSSSFGQQKINPALHLSVQIFHRCAQLSTKNSNPYINLRVLSKQYAELLASFVPHSSMRDIEEYEYLEHIQKNLRKLPSLIRTLNVNTEDLVNATFKVLADNCTPEDYQTVNTTCSETFDKATSSLKRDAEPSSRYN</sequence>
<keyword evidence="3" id="KW-1185">Reference proteome</keyword>
<evidence type="ECO:0000313" key="3">
    <source>
        <dbReference type="Proteomes" id="UP000201728"/>
    </source>
</evidence>
<evidence type="ECO:0000256" key="1">
    <source>
        <dbReference type="SAM" id="MobiDB-lite"/>
    </source>
</evidence>
<gene>
    <name evidence="2" type="ORF">clem_10305</name>
</gene>
<dbReference type="OrthoDB" id="5638912at2"/>
<dbReference type="AlphaFoldDB" id="A0A222P458"/>
<dbReference type="KEGG" id="lcd:clem_10305"/>
<dbReference type="EMBL" id="CP016397">
    <property type="protein sequence ID" value="ASQ46607.1"/>
    <property type="molecule type" value="Genomic_DNA"/>
</dbReference>
<dbReference type="RefSeq" id="WP_094091446.1">
    <property type="nucleotide sequence ID" value="NZ_CP016397.1"/>
</dbReference>
<name>A0A222P458_9GAMM</name>
<organism evidence="2 3">
    <name type="scientific">Legionella clemsonensis</name>
    <dbReference type="NCBI Taxonomy" id="1867846"/>
    <lineage>
        <taxon>Bacteria</taxon>
        <taxon>Pseudomonadati</taxon>
        <taxon>Pseudomonadota</taxon>
        <taxon>Gammaproteobacteria</taxon>
        <taxon>Legionellales</taxon>
        <taxon>Legionellaceae</taxon>
        <taxon>Legionella</taxon>
    </lineage>
</organism>
<proteinExistence type="predicted"/>
<feature type="region of interest" description="Disordered" evidence="1">
    <location>
        <begin position="216"/>
        <end position="253"/>
    </location>
</feature>
<evidence type="ECO:0000313" key="2">
    <source>
        <dbReference type="EMBL" id="ASQ46607.1"/>
    </source>
</evidence>
<feature type="compositionally biased region" description="Basic residues" evidence="1">
    <location>
        <begin position="225"/>
        <end position="237"/>
    </location>
</feature>
<reference evidence="3" key="1">
    <citation type="submission" date="2016-07" db="EMBL/GenBank/DDBJ databases">
        <authorList>
            <person name="Florea S."/>
            <person name="Webb J.S."/>
            <person name="Jaromczyk J."/>
            <person name="Schardl C.L."/>
        </authorList>
    </citation>
    <scope>NUCLEOTIDE SEQUENCE [LARGE SCALE GENOMIC DNA]</scope>
    <source>
        <strain evidence="3">CDC-D5610</strain>
    </source>
</reference>
<protein>
    <submittedName>
        <fullName evidence="2">Uncharacterized protein</fullName>
    </submittedName>
</protein>
<accession>A0A222P458</accession>
<dbReference type="Proteomes" id="UP000201728">
    <property type="component" value="Chromosome"/>
</dbReference>